<dbReference type="InterPro" id="IPR016181">
    <property type="entry name" value="Acyl_CoA_acyltransferase"/>
</dbReference>
<keyword evidence="3" id="KW-0133">Cell shape</keyword>
<dbReference type="SUPFAM" id="SSF55729">
    <property type="entry name" value="Acyl-CoA N-acyltransferases (Nat)"/>
    <property type="match status" value="2"/>
</dbReference>
<evidence type="ECO:0000256" key="5">
    <source>
        <dbReference type="ARBA" id="ARBA00023315"/>
    </source>
</evidence>
<dbReference type="GO" id="GO:0071555">
    <property type="term" value="P:cell wall organization"/>
    <property type="evidence" value="ECO:0007669"/>
    <property type="project" value="UniProtKB-KW"/>
</dbReference>
<evidence type="ECO:0000256" key="3">
    <source>
        <dbReference type="ARBA" id="ARBA00022960"/>
    </source>
</evidence>
<dbReference type="GO" id="GO:0008360">
    <property type="term" value="P:regulation of cell shape"/>
    <property type="evidence" value="ECO:0007669"/>
    <property type="project" value="UniProtKB-KW"/>
</dbReference>
<dbReference type="PANTHER" id="PTHR36174">
    <property type="entry name" value="LIPID II:GLYCINE GLYCYLTRANSFERASE"/>
    <property type="match status" value="1"/>
</dbReference>
<dbReference type="Gene3D" id="3.40.630.30">
    <property type="match status" value="2"/>
</dbReference>
<keyword evidence="4" id="KW-0573">Peptidoglycan synthesis</keyword>
<proteinExistence type="inferred from homology"/>
<evidence type="ECO:0000256" key="4">
    <source>
        <dbReference type="ARBA" id="ARBA00022984"/>
    </source>
</evidence>
<dbReference type="Pfam" id="PF13480">
    <property type="entry name" value="Acetyltransf_6"/>
    <property type="match status" value="1"/>
</dbReference>
<comment type="caution">
    <text evidence="8">The sequence shown here is derived from an EMBL/GenBank/DDBJ whole genome shotgun (WGS) entry which is preliminary data.</text>
</comment>
<dbReference type="OrthoDB" id="244970at2"/>
<feature type="domain" description="BioF2-like acetyltransferase" evidence="7">
    <location>
        <begin position="166"/>
        <end position="290"/>
    </location>
</feature>
<organism evidence="8 9">
    <name type="scientific">Neorhodopirellula pilleata</name>
    <dbReference type="NCBI Taxonomy" id="2714738"/>
    <lineage>
        <taxon>Bacteria</taxon>
        <taxon>Pseudomonadati</taxon>
        <taxon>Planctomycetota</taxon>
        <taxon>Planctomycetia</taxon>
        <taxon>Pirellulales</taxon>
        <taxon>Pirellulaceae</taxon>
        <taxon>Neorhodopirellula</taxon>
    </lineage>
</organism>
<keyword evidence="5" id="KW-0012">Acyltransferase</keyword>
<dbReference type="AlphaFoldDB" id="A0A5C6AHH4"/>
<dbReference type="EMBL" id="SJPM01000003">
    <property type="protein sequence ID" value="TWT98708.1"/>
    <property type="molecule type" value="Genomic_DNA"/>
</dbReference>
<sequence>MITVSKPFTVRTACETHQWDEFVARHPGGSLYHTTAMIHAFRDTDGYEPLALAAINRDGEMVGLLVAVKVSLAGIWPKSMTSRSIFFAEPIVIQGDAGRRAIACLLAEHDAHMSENVVFSEIRPLSNDDPCGDEYVQAGYEQYHYNNYELDLTVSPDEIFRRMSPKRRNNIRANQRRGLTVREADPGRDLPIFYEHLLHSHARSKVPLVEIGYFEQIFARFPKDHIRLTMADFNGQPIASACHFIFNGRVYWSHAGTYRIPGIAAQASLVWESIQWAIQNQHRVYDFAGAGWAGEKYGPGIFKERFGGRHVNVGRYRKVYSQWRMKVAETGYRITRPLLIV</sequence>
<accession>A0A5C6AHH4</accession>
<dbReference type="InterPro" id="IPR038740">
    <property type="entry name" value="BioF2-like_GNAT_dom"/>
</dbReference>
<keyword evidence="2" id="KW-0808">Transferase</keyword>
<evidence type="ECO:0000256" key="2">
    <source>
        <dbReference type="ARBA" id="ARBA00022679"/>
    </source>
</evidence>
<comment type="similarity">
    <text evidence="1">Belongs to the FemABX family.</text>
</comment>
<evidence type="ECO:0000313" key="9">
    <source>
        <dbReference type="Proteomes" id="UP000316213"/>
    </source>
</evidence>
<evidence type="ECO:0000259" key="7">
    <source>
        <dbReference type="Pfam" id="PF13480"/>
    </source>
</evidence>
<name>A0A5C6AHH4_9BACT</name>
<dbReference type="InterPro" id="IPR003447">
    <property type="entry name" value="FEMABX"/>
</dbReference>
<gene>
    <name evidence="8" type="ORF">Pla100_18730</name>
</gene>
<dbReference type="GO" id="GO:0009252">
    <property type="term" value="P:peptidoglycan biosynthetic process"/>
    <property type="evidence" value="ECO:0007669"/>
    <property type="project" value="UniProtKB-KW"/>
</dbReference>
<evidence type="ECO:0000313" key="8">
    <source>
        <dbReference type="EMBL" id="TWT98708.1"/>
    </source>
</evidence>
<protein>
    <submittedName>
        <fullName evidence="8">FemAB family protein</fullName>
    </submittedName>
</protein>
<evidence type="ECO:0000256" key="1">
    <source>
        <dbReference type="ARBA" id="ARBA00009943"/>
    </source>
</evidence>
<evidence type="ECO:0000256" key="6">
    <source>
        <dbReference type="ARBA" id="ARBA00023316"/>
    </source>
</evidence>
<dbReference type="PROSITE" id="PS51191">
    <property type="entry name" value="FEMABX"/>
    <property type="match status" value="1"/>
</dbReference>
<dbReference type="GO" id="GO:0016755">
    <property type="term" value="F:aminoacyltransferase activity"/>
    <property type="evidence" value="ECO:0007669"/>
    <property type="project" value="InterPro"/>
</dbReference>
<keyword evidence="6" id="KW-0961">Cell wall biogenesis/degradation</keyword>
<dbReference type="InterPro" id="IPR050644">
    <property type="entry name" value="PG_Glycine_Bridge_Synth"/>
</dbReference>
<dbReference type="RefSeq" id="WP_146577411.1">
    <property type="nucleotide sequence ID" value="NZ_SJPM01000003.1"/>
</dbReference>
<reference evidence="8 9" key="1">
    <citation type="submission" date="2019-02" db="EMBL/GenBank/DDBJ databases">
        <title>Deep-cultivation of Planctomycetes and their phenomic and genomic characterization uncovers novel biology.</title>
        <authorList>
            <person name="Wiegand S."/>
            <person name="Jogler M."/>
            <person name="Boedeker C."/>
            <person name="Pinto D."/>
            <person name="Vollmers J."/>
            <person name="Rivas-Marin E."/>
            <person name="Kohn T."/>
            <person name="Peeters S.H."/>
            <person name="Heuer A."/>
            <person name="Rast P."/>
            <person name="Oberbeckmann S."/>
            <person name="Bunk B."/>
            <person name="Jeske O."/>
            <person name="Meyerdierks A."/>
            <person name="Storesund J.E."/>
            <person name="Kallscheuer N."/>
            <person name="Luecker S."/>
            <person name="Lage O.M."/>
            <person name="Pohl T."/>
            <person name="Merkel B.J."/>
            <person name="Hornburger P."/>
            <person name="Mueller R.-W."/>
            <person name="Bruemmer F."/>
            <person name="Labrenz M."/>
            <person name="Spormann A.M."/>
            <person name="Op Den Camp H."/>
            <person name="Overmann J."/>
            <person name="Amann R."/>
            <person name="Jetten M.S.M."/>
            <person name="Mascher T."/>
            <person name="Medema M.H."/>
            <person name="Devos D.P."/>
            <person name="Kaster A.-K."/>
            <person name="Ovreas L."/>
            <person name="Rohde M."/>
            <person name="Galperin M.Y."/>
            <person name="Jogler C."/>
        </authorList>
    </citation>
    <scope>NUCLEOTIDE SEQUENCE [LARGE SCALE GENOMIC DNA]</scope>
    <source>
        <strain evidence="8 9">Pla100</strain>
    </source>
</reference>
<dbReference type="PANTHER" id="PTHR36174:SF1">
    <property type="entry name" value="LIPID II:GLYCINE GLYCYLTRANSFERASE"/>
    <property type="match status" value="1"/>
</dbReference>
<keyword evidence="9" id="KW-1185">Reference proteome</keyword>
<dbReference type="Proteomes" id="UP000316213">
    <property type="component" value="Unassembled WGS sequence"/>
</dbReference>